<comment type="catalytic activity">
    <reaction evidence="2">
        <text>a 3'-end 2',3'-cyclophospho-ribonucleotide-RNA + H2O = a 3'-end 2'-phospho-ribonucleotide-RNA + H(+)</text>
        <dbReference type="Rhea" id="RHEA:11828"/>
        <dbReference type="Rhea" id="RHEA-COMP:10464"/>
        <dbReference type="Rhea" id="RHEA-COMP:17353"/>
        <dbReference type="ChEBI" id="CHEBI:15377"/>
        <dbReference type="ChEBI" id="CHEBI:15378"/>
        <dbReference type="ChEBI" id="CHEBI:83064"/>
        <dbReference type="ChEBI" id="CHEBI:173113"/>
        <dbReference type="EC" id="3.1.4.58"/>
    </reaction>
</comment>
<evidence type="ECO:0000313" key="4">
    <source>
        <dbReference type="Proteomes" id="UP000469011"/>
    </source>
</evidence>
<keyword evidence="1 2" id="KW-0378">Hydrolase</keyword>
<comment type="caution">
    <text evidence="3">The sequence shown here is derived from an EMBL/GenBank/DDBJ whole genome shotgun (WGS) entry which is preliminary data.</text>
</comment>
<evidence type="ECO:0000313" key="3">
    <source>
        <dbReference type="EMBL" id="NDW06700.1"/>
    </source>
</evidence>
<dbReference type="Gene3D" id="3.90.1140.10">
    <property type="entry name" value="Cyclic phosphodiesterase"/>
    <property type="match status" value="1"/>
</dbReference>
<dbReference type="RefSeq" id="WP_163465192.1">
    <property type="nucleotide sequence ID" value="NZ_JAAAMG010000019.1"/>
</dbReference>
<dbReference type="PANTHER" id="PTHR35561:SF1">
    <property type="entry name" value="RNA 2',3'-CYCLIC PHOSPHODIESTERASE"/>
    <property type="match status" value="1"/>
</dbReference>
<dbReference type="InterPro" id="IPR009097">
    <property type="entry name" value="Cyclic_Pdiesterase"/>
</dbReference>
<comment type="function">
    <text evidence="2">Hydrolyzes RNA 2',3'-cyclic phosphodiester to an RNA 2'-phosphomonoester.</text>
</comment>
<comment type="similarity">
    <text evidence="2">Belongs to the 2H phosphoesterase superfamily. ThpR family.</text>
</comment>
<name>A0A6N9T610_9HYPH</name>
<evidence type="ECO:0000256" key="1">
    <source>
        <dbReference type="ARBA" id="ARBA00022801"/>
    </source>
</evidence>
<dbReference type="GO" id="GO:0008664">
    <property type="term" value="F:RNA 2',3'-cyclic 3'-phosphodiesterase activity"/>
    <property type="evidence" value="ECO:0007669"/>
    <property type="project" value="UniProtKB-EC"/>
</dbReference>
<proteinExistence type="inferred from homology"/>
<dbReference type="GO" id="GO:0004113">
    <property type="term" value="F:2',3'-cyclic-nucleotide 3'-phosphodiesterase activity"/>
    <property type="evidence" value="ECO:0007669"/>
    <property type="project" value="InterPro"/>
</dbReference>
<feature type="active site" description="Proton donor" evidence="2">
    <location>
        <position position="37"/>
    </location>
</feature>
<protein>
    <recommendedName>
        <fullName evidence="2">RNA 2',3'-cyclic phosphodiesterase</fullName>
        <shortName evidence="2">RNA 2',3'-CPDase</shortName>
        <ecNumber evidence="2">3.1.4.58</ecNumber>
    </recommendedName>
</protein>
<dbReference type="Proteomes" id="UP000469011">
    <property type="component" value="Unassembled WGS sequence"/>
</dbReference>
<dbReference type="HAMAP" id="MF_01940">
    <property type="entry name" value="RNA_CPDase"/>
    <property type="match status" value="1"/>
</dbReference>
<organism evidence="3 4">
    <name type="scientific">Jiella pacifica</name>
    <dbReference type="NCBI Taxonomy" id="2696469"/>
    <lineage>
        <taxon>Bacteria</taxon>
        <taxon>Pseudomonadati</taxon>
        <taxon>Pseudomonadota</taxon>
        <taxon>Alphaproteobacteria</taxon>
        <taxon>Hyphomicrobiales</taxon>
        <taxon>Aurantimonadaceae</taxon>
        <taxon>Jiella</taxon>
    </lineage>
</organism>
<dbReference type="NCBIfam" id="TIGR02258">
    <property type="entry name" value="2_5_ligase"/>
    <property type="match status" value="1"/>
</dbReference>
<feature type="short sequence motif" description="HXTX 2" evidence="2">
    <location>
        <begin position="120"/>
        <end position="123"/>
    </location>
</feature>
<reference evidence="3 4" key="1">
    <citation type="submission" date="2020-01" db="EMBL/GenBank/DDBJ databases">
        <title>Jiella pacifica sp. nov.</title>
        <authorList>
            <person name="Xue Z."/>
            <person name="Zhu S."/>
            <person name="Chen J."/>
            <person name="Yang J."/>
        </authorList>
    </citation>
    <scope>NUCLEOTIDE SEQUENCE [LARGE SCALE GENOMIC DNA]</scope>
    <source>
        <strain evidence="3 4">40Bstr34</strain>
    </source>
</reference>
<dbReference type="PANTHER" id="PTHR35561">
    <property type="entry name" value="RNA 2',3'-CYCLIC PHOSPHODIESTERASE"/>
    <property type="match status" value="1"/>
</dbReference>
<dbReference type="EMBL" id="JAAAMG010000019">
    <property type="protein sequence ID" value="NDW06700.1"/>
    <property type="molecule type" value="Genomic_DNA"/>
</dbReference>
<evidence type="ECO:0000256" key="2">
    <source>
        <dbReference type="HAMAP-Rule" id="MF_01940"/>
    </source>
</evidence>
<dbReference type="InterPro" id="IPR004175">
    <property type="entry name" value="RNA_CPDase"/>
</dbReference>
<gene>
    <name evidence="3" type="primary">thpR</name>
    <name evidence="3" type="ORF">GTK09_19980</name>
</gene>
<sequence>MPRLFTALEIPQDVAVSLSLLRGGLPSARWIDPENYHLTLRFIGDVEPRLADEVVAALDRIERRSFRLTLSGLGAFGNKKPHSVHAEVAASPDLNALQAEIERACKRLGLPADQRKFVPHVTLARLKNAKPSDVAHYLALRGGFRSRDFRIERFGLFSSRDSVGGGPYVLEEAFGLRRHEDFVPATPLAYAPLVTDFG</sequence>
<dbReference type="SUPFAM" id="SSF55144">
    <property type="entry name" value="LigT-like"/>
    <property type="match status" value="1"/>
</dbReference>
<keyword evidence="4" id="KW-1185">Reference proteome</keyword>
<feature type="short sequence motif" description="HXTX 1" evidence="2">
    <location>
        <begin position="37"/>
        <end position="40"/>
    </location>
</feature>
<dbReference type="EC" id="3.1.4.58" evidence="2"/>
<feature type="active site" description="Proton acceptor" evidence="2">
    <location>
        <position position="120"/>
    </location>
</feature>
<accession>A0A6N9T610</accession>
<dbReference type="AlphaFoldDB" id="A0A6N9T610"/>
<dbReference type="Pfam" id="PF13563">
    <property type="entry name" value="2_5_RNA_ligase2"/>
    <property type="match status" value="1"/>
</dbReference>